<accession>A0ACB5SYP1</accession>
<evidence type="ECO:0000313" key="1">
    <source>
        <dbReference type="EMBL" id="GME76820.1"/>
    </source>
</evidence>
<reference evidence="1" key="1">
    <citation type="submission" date="2023-04" db="EMBL/GenBank/DDBJ databases">
        <title>Ambrosiozyma monospora NBRC 10751.</title>
        <authorList>
            <person name="Ichikawa N."/>
            <person name="Sato H."/>
            <person name="Tonouchi N."/>
        </authorList>
    </citation>
    <scope>NUCLEOTIDE SEQUENCE</scope>
    <source>
        <strain evidence="1">NBRC 10751</strain>
    </source>
</reference>
<keyword evidence="2" id="KW-1185">Reference proteome</keyword>
<name>A0ACB5SYP1_AMBMO</name>
<protein>
    <submittedName>
        <fullName evidence="1">Unnamed protein product</fullName>
    </submittedName>
</protein>
<sequence length="387" mass="43430">MPPQPLKNTNLFKPIQVGSVSLKHRLSFAPVSRFRADEFTPNELMKNYYKDRATNNGGLLTMESVFASMAGGLLPNGLLIRSQSQIDNFKLISDSIHDCGSFASFQIVHFGRLGHPAVLKAHGLPLIGPSAVYADKESEELAKKFGNELKEMSLVDIETLKNDFLLSAKNAIELAQFDFVEIHAAHMSTLAQFIDFNSNKRTDKYGGSIENRARLVLELVDLFIEEFGAEKVGIKFSPYVFSSGGSGADGSIHCIAQYSYIYSELERRAKDGKRLAYIHHLESRIPSFTEMSAPPPEYSSEWVSQIWKGVLIRTGGYLSDPEYKSLIADVNANDRTIIGAGRYFTSNPDLPERLKNGYPLTEYDRSRFYSGGEEGYNNWKRYDEDEN</sequence>
<dbReference type="EMBL" id="BSXS01001647">
    <property type="protein sequence ID" value="GME76820.1"/>
    <property type="molecule type" value="Genomic_DNA"/>
</dbReference>
<organism evidence="1 2">
    <name type="scientific">Ambrosiozyma monospora</name>
    <name type="common">Yeast</name>
    <name type="synonym">Endomycopsis monosporus</name>
    <dbReference type="NCBI Taxonomy" id="43982"/>
    <lineage>
        <taxon>Eukaryota</taxon>
        <taxon>Fungi</taxon>
        <taxon>Dikarya</taxon>
        <taxon>Ascomycota</taxon>
        <taxon>Saccharomycotina</taxon>
        <taxon>Pichiomycetes</taxon>
        <taxon>Pichiales</taxon>
        <taxon>Pichiaceae</taxon>
        <taxon>Ambrosiozyma</taxon>
    </lineage>
</organism>
<proteinExistence type="predicted"/>
<comment type="caution">
    <text evidence="1">The sequence shown here is derived from an EMBL/GenBank/DDBJ whole genome shotgun (WGS) entry which is preliminary data.</text>
</comment>
<gene>
    <name evidence="1" type="ORF">Amon02_000277600</name>
</gene>
<evidence type="ECO:0000313" key="2">
    <source>
        <dbReference type="Proteomes" id="UP001165064"/>
    </source>
</evidence>
<dbReference type="Proteomes" id="UP001165064">
    <property type="component" value="Unassembled WGS sequence"/>
</dbReference>